<feature type="transmembrane region" description="Helical" evidence="2">
    <location>
        <begin position="139"/>
        <end position="166"/>
    </location>
</feature>
<keyword evidence="2" id="KW-1133">Transmembrane helix</keyword>
<feature type="transmembrane region" description="Helical" evidence="2">
    <location>
        <begin position="587"/>
        <end position="611"/>
    </location>
</feature>
<feature type="transmembrane region" description="Helical" evidence="2">
    <location>
        <begin position="699"/>
        <end position="717"/>
    </location>
</feature>
<dbReference type="AlphaFoldDB" id="A0A556C1E4"/>
<feature type="transmembrane region" description="Helical" evidence="2">
    <location>
        <begin position="416"/>
        <end position="437"/>
    </location>
</feature>
<gene>
    <name evidence="4" type="ORF">FO013_22000</name>
</gene>
<dbReference type="Pfam" id="PF01970">
    <property type="entry name" value="TctA"/>
    <property type="match status" value="1"/>
</dbReference>
<feature type="domain" description="DUF112" evidence="3">
    <location>
        <begin position="50"/>
        <end position="470"/>
    </location>
</feature>
<dbReference type="EMBL" id="VLTK01000032">
    <property type="protein sequence ID" value="TSI11283.1"/>
    <property type="molecule type" value="Genomic_DNA"/>
</dbReference>
<keyword evidence="5" id="KW-1185">Reference proteome</keyword>
<evidence type="ECO:0000256" key="2">
    <source>
        <dbReference type="SAM" id="Phobius"/>
    </source>
</evidence>
<feature type="transmembrane region" description="Helical" evidence="2">
    <location>
        <begin position="443"/>
        <end position="462"/>
    </location>
</feature>
<evidence type="ECO:0000313" key="4">
    <source>
        <dbReference type="EMBL" id="TSI11283.1"/>
    </source>
</evidence>
<accession>A0A556C1E4</accession>
<feature type="transmembrane region" description="Helical" evidence="2">
    <location>
        <begin position="496"/>
        <end position="517"/>
    </location>
</feature>
<dbReference type="Proteomes" id="UP000316406">
    <property type="component" value="Unassembled WGS sequence"/>
</dbReference>
<feature type="region of interest" description="Disordered" evidence="1">
    <location>
        <begin position="549"/>
        <end position="580"/>
    </location>
</feature>
<feature type="transmembrane region" description="Helical" evidence="2">
    <location>
        <begin position="106"/>
        <end position="127"/>
    </location>
</feature>
<sequence>MMTCSPSPKHCSATSTAQYSTETVDNRIEVAKMLEAAQEALVAFADPTMLIYLGVGVVVGIVIGVIPGLGGTGAVAVLLPFVFVLEPNQAIAMIIGAVAVVHTSDVITSVVLGIPGSAAASVFLLDGHEMAKKGAGGRALSASFIASMVGGLIGIVALTLVIPIATPLVTSFGSPEIFGLIVMGVFLTALLSKGNIVKGLLVSVFGLGLGLVGVSPVSAEYRYTFGSEFLTDGIGLVAAALGIFGLAEIIDLVAKKTAVSDGKFDLGRGWREGVKDIVRYKGDVLRGSAVGVGVGILPGVGSTAGSWLSYGQAQAFAARKKNSRFGKGDPRGVIAPSAASNGIESGALIPTLLFGVPGAAPFALLLGVLLIFGIQPGPTLITNDLDLVYFIVWAFAIASVFGAALSFFLARPLARLSFVSFPLLAATLIPVLFLSGFQEPLNLSVFYLMFLLGIIGWICKVANIPRAPFLIAFVLAEPLERYYFLTINAFPGGEWAMRPIVLIIAGILAASVVIPLFRNRKRKSVETFEPSAVSVSGQKPATNYGFDTLSGEAGGATTSSSPTSDAEDSAPEHDIQMSEKSDMPVPGFVELLVSGLALAFFIATVVLAVDFSSNGRLFPLAVGIVGILLALFSVFRDALQIRKFGFGRFDDMWQKRLKIVGLSALWILGYIWVVFVLGMLIGSGLFTFVFLLAVARTKILTALIYSGCLFGVLWLLVEFAQLVAPTGYFF</sequence>
<feature type="transmembrane region" description="Helical" evidence="2">
    <location>
        <begin position="199"/>
        <end position="219"/>
    </location>
</feature>
<dbReference type="PANTHER" id="PTHR35342:SF5">
    <property type="entry name" value="TRICARBOXYLIC TRANSPORT PROTEIN"/>
    <property type="match status" value="1"/>
</dbReference>
<dbReference type="PANTHER" id="PTHR35342">
    <property type="entry name" value="TRICARBOXYLIC TRANSPORT PROTEIN"/>
    <property type="match status" value="1"/>
</dbReference>
<keyword evidence="2" id="KW-0812">Transmembrane</keyword>
<evidence type="ECO:0000256" key="1">
    <source>
        <dbReference type="SAM" id="MobiDB-lite"/>
    </source>
</evidence>
<feature type="transmembrane region" description="Helical" evidence="2">
    <location>
        <begin position="172"/>
        <end position="192"/>
    </location>
</feature>
<comment type="caution">
    <text evidence="4">The sequence shown here is derived from an EMBL/GenBank/DDBJ whole genome shotgun (WGS) entry which is preliminary data.</text>
</comment>
<feature type="transmembrane region" description="Helical" evidence="2">
    <location>
        <begin position="469"/>
        <end position="490"/>
    </location>
</feature>
<organism evidence="4 5">
    <name type="scientific">Brevibacterium aurantiacum</name>
    <dbReference type="NCBI Taxonomy" id="273384"/>
    <lineage>
        <taxon>Bacteria</taxon>
        <taxon>Bacillati</taxon>
        <taxon>Actinomycetota</taxon>
        <taxon>Actinomycetes</taxon>
        <taxon>Micrococcales</taxon>
        <taxon>Brevibacteriaceae</taxon>
        <taxon>Brevibacterium</taxon>
    </lineage>
</organism>
<feature type="transmembrane region" description="Helical" evidence="2">
    <location>
        <begin position="617"/>
        <end position="639"/>
    </location>
</feature>
<reference evidence="4 5" key="1">
    <citation type="submission" date="2019-07" db="EMBL/GenBank/DDBJ databases">
        <title>Draft genome sequence of Brevibacterium aurantiacum XU54 isolated from Xinjiang China.</title>
        <authorList>
            <person name="Xu X."/>
        </authorList>
    </citation>
    <scope>NUCLEOTIDE SEQUENCE [LARGE SCALE GENOMIC DNA]</scope>
    <source>
        <strain evidence="4 5">XU54</strain>
    </source>
</reference>
<feature type="transmembrane region" description="Helical" evidence="2">
    <location>
        <begin position="387"/>
        <end position="409"/>
    </location>
</feature>
<proteinExistence type="predicted"/>
<keyword evidence="2" id="KW-0472">Membrane</keyword>
<name>A0A556C1E4_BREAU</name>
<feature type="transmembrane region" description="Helical" evidence="2">
    <location>
        <begin position="234"/>
        <end position="254"/>
    </location>
</feature>
<dbReference type="OrthoDB" id="9781349at2"/>
<feature type="compositionally biased region" description="Basic and acidic residues" evidence="1">
    <location>
        <begin position="570"/>
        <end position="580"/>
    </location>
</feature>
<feature type="transmembrane region" description="Helical" evidence="2">
    <location>
        <begin position="77"/>
        <end position="100"/>
    </location>
</feature>
<protein>
    <recommendedName>
        <fullName evidence="3">DUF112 domain-containing protein</fullName>
    </recommendedName>
</protein>
<feature type="transmembrane region" description="Helical" evidence="2">
    <location>
        <begin position="352"/>
        <end position="375"/>
    </location>
</feature>
<feature type="compositionally biased region" description="Low complexity" evidence="1">
    <location>
        <begin position="555"/>
        <end position="564"/>
    </location>
</feature>
<feature type="transmembrane region" description="Helical" evidence="2">
    <location>
        <begin position="660"/>
        <end position="693"/>
    </location>
</feature>
<evidence type="ECO:0000313" key="5">
    <source>
        <dbReference type="Proteomes" id="UP000316406"/>
    </source>
</evidence>
<feature type="transmembrane region" description="Helical" evidence="2">
    <location>
        <begin position="49"/>
        <end position="70"/>
    </location>
</feature>
<dbReference type="InterPro" id="IPR002823">
    <property type="entry name" value="DUF112_TM"/>
</dbReference>
<evidence type="ECO:0000259" key="3">
    <source>
        <dbReference type="Pfam" id="PF01970"/>
    </source>
</evidence>